<dbReference type="SUPFAM" id="SSF49373">
    <property type="entry name" value="Invasin/intimin cell-adhesion fragments"/>
    <property type="match status" value="1"/>
</dbReference>
<keyword evidence="5" id="KW-0378">Hydrolase</keyword>
<gene>
    <name evidence="10" type="ORF">GND95_09855</name>
</gene>
<dbReference type="PROSITE" id="PS51272">
    <property type="entry name" value="SLH"/>
    <property type="match status" value="3"/>
</dbReference>
<dbReference type="InterPro" id="IPR013189">
    <property type="entry name" value="Glyco_hydro_32_C"/>
</dbReference>
<dbReference type="Pfam" id="PF02368">
    <property type="entry name" value="Big_2"/>
    <property type="match status" value="1"/>
</dbReference>
<dbReference type="InterPro" id="IPR008964">
    <property type="entry name" value="Invasin/intimin_cell_adhesion"/>
</dbReference>
<dbReference type="InterPro" id="IPR006558">
    <property type="entry name" value="LamG-like"/>
</dbReference>
<dbReference type="SUPFAM" id="SSF49899">
    <property type="entry name" value="Concanavalin A-like lectins/glucanases"/>
    <property type="match status" value="2"/>
</dbReference>
<dbReference type="Proteomes" id="UP000483018">
    <property type="component" value="Unassembled WGS sequence"/>
</dbReference>
<feature type="domain" description="SLH" evidence="9">
    <location>
        <begin position="1808"/>
        <end position="1867"/>
    </location>
</feature>
<dbReference type="Gene3D" id="2.115.10.20">
    <property type="entry name" value="Glycosyl hydrolase domain, family 43"/>
    <property type="match status" value="1"/>
</dbReference>
<feature type="domain" description="SLH" evidence="9">
    <location>
        <begin position="1868"/>
        <end position="1931"/>
    </location>
</feature>
<evidence type="ECO:0000256" key="6">
    <source>
        <dbReference type="ARBA" id="ARBA00023157"/>
    </source>
</evidence>
<feature type="compositionally biased region" description="Polar residues" evidence="8">
    <location>
        <begin position="1570"/>
        <end position="1579"/>
    </location>
</feature>
<dbReference type="CDD" id="cd08996">
    <property type="entry name" value="GH32_FFase"/>
    <property type="match status" value="1"/>
</dbReference>
<feature type="compositionally biased region" description="Low complexity" evidence="8">
    <location>
        <begin position="1557"/>
        <end position="1569"/>
    </location>
</feature>
<dbReference type="Pfam" id="PF08244">
    <property type="entry name" value="Glyco_hydro_32C"/>
    <property type="match status" value="1"/>
</dbReference>
<name>A0A7C8LSM6_9FIRM</name>
<dbReference type="SMART" id="SM00560">
    <property type="entry name" value="LamGL"/>
    <property type="match status" value="1"/>
</dbReference>
<evidence type="ECO:0000256" key="8">
    <source>
        <dbReference type="SAM" id="MobiDB-lite"/>
    </source>
</evidence>
<dbReference type="InterPro" id="IPR001362">
    <property type="entry name" value="Glyco_hydro_32"/>
</dbReference>
<dbReference type="RefSeq" id="WP_158740884.1">
    <property type="nucleotide sequence ID" value="NZ_WSLF01000009.1"/>
</dbReference>
<dbReference type="GO" id="GO:0005975">
    <property type="term" value="P:carbohydrate metabolic process"/>
    <property type="evidence" value="ECO:0007669"/>
    <property type="project" value="InterPro"/>
</dbReference>
<feature type="domain" description="SLH" evidence="9">
    <location>
        <begin position="1938"/>
        <end position="1998"/>
    </location>
</feature>
<evidence type="ECO:0000256" key="1">
    <source>
        <dbReference type="ARBA" id="ARBA00009902"/>
    </source>
</evidence>
<dbReference type="Pfam" id="PF00395">
    <property type="entry name" value="SLH"/>
    <property type="match status" value="3"/>
</dbReference>
<evidence type="ECO:0000256" key="3">
    <source>
        <dbReference type="ARBA" id="ARBA00022729"/>
    </source>
</evidence>
<evidence type="ECO:0000313" key="11">
    <source>
        <dbReference type="Proteomes" id="UP000483018"/>
    </source>
</evidence>
<dbReference type="EMBL" id="WSLF01000009">
    <property type="protein sequence ID" value="KAE9633170.1"/>
    <property type="molecule type" value="Genomic_DNA"/>
</dbReference>
<dbReference type="OrthoDB" id="9759709at2"/>
<keyword evidence="11" id="KW-1185">Reference proteome</keyword>
<dbReference type="SMART" id="SM00640">
    <property type="entry name" value="Glyco_32"/>
    <property type="match status" value="1"/>
</dbReference>
<dbReference type="Pfam" id="PF00251">
    <property type="entry name" value="Glyco_hydro_32N"/>
    <property type="match status" value="1"/>
</dbReference>
<dbReference type="PANTHER" id="PTHR43101">
    <property type="entry name" value="BETA-FRUCTOSIDASE"/>
    <property type="match status" value="1"/>
</dbReference>
<keyword evidence="7" id="KW-0326">Glycosidase</keyword>
<dbReference type="InterPro" id="IPR003343">
    <property type="entry name" value="Big_2"/>
</dbReference>
<accession>A0A7C8LSM6</accession>
<dbReference type="EC" id="3.2.1.26" evidence="2"/>
<comment type="similarity">
    <text evidence="1">Belongs to the glycosyl hydrolase 32 family.</text>
</comment>
<sequence length="1998" mass="223185">MIKIKKHKSIAVIMLLVFFISQVFSFNGAIIVYAEEDIPNSIVNPGFETGDMTGWTILEGEAFSQDSVSGDQTWWVEAIPYNQEGKYHLNGWKCEEAATGRVRSTTFRLGGSGWITFKLGGGKNVNLVHIKIRDAETDEVLAIYGNTAFADVNFPNVELGMRLANMEQYRADLSEYIGRKLYIEIVDNATNDWGLIFADAFFTYHETVPTEGLLARNFLIKNPGFETGDIRGWTVVEGGAFGPDSVSGDITWWAEAIPYNQEGQYHLNGWKYPESEKGKIRSSTFMLAGSGWITFKLGGGGDPNKVYIEVYDADKNELVAVYANTEFADKNFPNIDEGMRLANMVQYRADLSDFIGKDLYIQIVDEATEGWGLIFADAFFTYHETIPAEGVIAQNRYIPPTTVSKYGIQNPDFETGDFEGWEIEGDAFLVSNEKIDSIHPKNAYYAVSQKEKIGSIKSTKFTIGNAAQIEFMIGGNKDTENLYVALLDADTDEVLIKETPSSSDFKTVTWELKPYLGKKVYIQVVDQTNTGFIMVDGFEVNKGLIAYWSFDEMQGKYAKDKAADAEDYINYTFNNAKYKPSTDPQWRNNGVKNGALLFDGYSTWIEREASRFGEISDELTIEAWVAPRSYEWGDGGKLSAIVNQYSKDKREGFILGMYRHGTWSFQVGVGNKWIEVWSEDQVLEKNQWSHVAATFSKDTSTAKIYLNGELVAEAQTPAQRSINISAANLMIGKNNEAVKLNGVFDYNMFNGLIDELKIYNKAFTDEEIQNHYAHDLSPYNGNIPQIKYEDIALDPKVYDGDRYRPQYHAIPPGHWMNEPHAPIYYKGKYHLFYQHNPQGPFFHQIHWGHWVSDDLVHWEYMPVALSPQKGDIAPDGMWAGSATYDANGKPVLLFTAGNDSKAPNQAVGLATPKDINDPYLKEWEVYPRLINEQKPGMGKFGEFRDNFTWKDGEKWYQIVTSGSTITKSGTALIYVSDDLYNWEYKGELYQADLDKYPYLGTVWELPVLLPVKDQKGNQKYILTVLPAGEKSDVEVFYWIGEFDKENCRFIPDHEEPKLMDLGDSKFTGGAGMVDPKTGRTIFFTIAQLINGTAGNQFYYDLGWAHNAGLPISLSLGDDGELRLEPIEELKSLRGKQLVSLSNKSLEEANQLIQDIQGDTLEIELEIEPEDAKKFGIKVRRTPNGEEETLLYYNKEDQTFSVDRTKTTSDPDLKMSSGIQGGKVDLKGENLQLHIYLDRSMVEAYINHRKSLTTRVFPSKGDAMGLKLWADGNITVKSMNVWEMKSAYGDGSIVPGYWTEFTNSTPENVGHLVNHDFATGDLTGWIVAEGNAFTDAHVTDVDTYWGGKFNPTGEIPGKYHYWGFNEALGGDSLTGVMKSQNFILGGDGQIDFLIGGGNDIDRLYVALVRASDEQELFKATGRNIEEYSRVLWNASEYIGEELYIKVVDNHTGGFGHLNLDDVNVPVKLEPLMIDGIPSKLKIGQQAQTVVSVVYDKNYSKDVTFECTFKISNPTIAEVDSHGLITAKKRGATVVEAVYESLQGRHKGVFSFTVVDSGSSSGDNNSKPSSGATNQPVNEPLSTVLSNTKGVEILIEGKTSKTAEGRIVFTVTADEDMMEKALVALKNTDGKVLKINVKNVSDLAEVIIPIKSILKVQKEVPNVVIEIETNHGNYKLPIRLIDFSSISDDLGVSVEQGKLKISIGSADDEQVKAVMRIAQESGLNVLSDIIDFGITIEAEGKSKGFNDFGSTYVERSIYVDKVSDNRYSTAVMYNPQTHELSFVPSIFDVKEGKAIVTIKRNRNSIYAVVENNKSFEDVTSHWAKEDIELLASKLVVKGVDSKRFNPNGKVTRAEFAAMLVRALGLSTDQAQAVFKDVDENSWYGGIVQKAVQAKIINGYEDGTFRPHENITRQEMAVMIIRAFEFTGTTVDVHENEENLLSEFTDGDGIQPWAKEAIAKAVRASIVSGRSESEFVPNGTATRAEAAKMIKNLLKYVDFIN</sequence>
<dbReference type="InterPro" id="IPR051214">
    <property type="entry name" value="GH32_Enzymes"/>
</dbReference>
<evidence type="ECO:0000259" key="9">
    <source>
        <dbReference type="PROSITE" id="PS51272"/>
    </source>
</evidence>
<organism evidence="10 11">
    <name type="scientific">Defluviitalea raffinosedens</name>
    <dbReference type="NCBI Taxonomy" id="1450156"/>
    <lineage>
        <taxon>Bacteria</taxon>
        <taxon>Bacillati</taxon>
        <taxon>Bacillota</taxon>
        <taxon>Clostridia</taxon>
        <taxon>Lachnospirales</taxon>
        <taxon>Defluviitaleaceae</taxon>
        <taxon>Defluviitalea</taxon>
    </lineage>
</organism>
<dbReference type="GO" id="GO:0004564">
    <property type="term" value="F:beta-fructofuranosidase activity"/>
    <property type="evidence" value="ECO:0007669"/>
    <property type="project" value="UniProtKB-EC"/>
</dbReference>
<proteinExistence type="inferred from homology"/>
<dbReference type="Pfam" id="PF13385">
    <property type="entry name" value="Laminin_G_3"/>
    <property type="match status" value="1"/>
</dbReference>
<keyword evidence="4" id="KW-0677">Repeat</keyword>
<dbReference type="Gene3D" id="2.60.120.260">
    <property type="entry name" value="Galactose-binding domain-like"/>
    <property type="match status" value="3"/>
</dbReference>
<dbReference type="InterPro" id="IPR013148">
    <property type="entry name" value="Glyco_hydro_32_N"/>
</dbReference>
<evidence type="ECO:0000256" key="7">
    <source>
        <dbReference type="ARBA" id="ARBA00023295"/>
    </source>
</evidence>
<dbReference type="Gene3D" id="2.60.120.560">
    <property type="entry name" value="Exo-inulinase, domain 1"/>
    <property type="match status" value="1"/>
</dbReference>
<dbReference type="PANTHER" id="PTHR43101:SF1">
    <property type="entry name" value="BETA-FRUCTOSIDASE"/>
    <property type="match status" value="1"/>
</dbReference>
<dbReference type="SUPFAM" id="SSF75005">
    <property type="entry name" value="Arabinanase/levansucrase/invertase"/>
    <property type="match status" value="1"/>
</dbReference>
<dbReference type="Gene3D" id="2.60.40.1080">
    <property type="match status" value="1"/>
</dbReference>
<evidence type="ECO:0000313" key="10">
    <source>
        <dbReference type="EMBL" id="KAE9633170.1"/>
    </source>
</evidence>
<dbReference type="InterPro" id="IPR023296">
    <property type="entry name" value="Glyco_hydro_beta-prop_sf"/>
</dbReference>
<reference evidence="10 11" key="1">
    <citation type="submission" date="2019-12" db="EMBL/GenBank/DDBJ databases">
        <title>Defluviitalea raffinosedens, isolated from a biogas fermenter, genome sequencing and characterization.</title>
        <authorList>
            <person name="Rettenmaier R."/>
            <person name="Schneider M."/>
            <person name="Neuhaus K."/>
            <person name="Liebl W."/>
            <person name="Zverlov V."/>
        </authorList>
    </citation>
    <scope>NUCLEOTIDE SEQUENCE [LARGE SCALE GENOMIC DNA]</scope>
    <source>
        <strain evidence="10 11">249c-K6</strain>
    </source>
</reference>
<dbReference type="InterPro" id="IPR001119">
    <property type="entry name" value="SLH_dom"/>
</dbReference>
<keyword evidence="3" id="KW-0732">Signal</keyword>
<comment type="caution">
    <text evidence="10">The sequence shown here is derived from an EMBL/GenBank/DDBJ whole genome shotgun (WGS) entry which is preliminary data.</text>
</comment>
<evidence type="ECO:0000256" key="4">
    <source>
        <dbReference type="ARBA" id="ARBA00022737"/>
    </source>
</evidence>
<dbReference type="InterPro" id="IPR013320">
    <property type="entry name" value="ConA-like_dom_sf"/>
</dbReference>
<evidence type="ECO:0000256" key="2">
    <source>
        <dbReference type="ARBA" id="ARBA00012758"/>
    </source>
</evidence>
<dbReference type="Gene3D" id="2.60.120.200">
    <property type="match status" value="1"/>
</dbReference>
<keyword evidence="6" id="KW-1015">Disulfide bond</keyword>
<feature type="region of interest" description="Disordered" evidence="8">
    <location>
        <begin position="1557"/>
        <end position="1579"/>
    </location>
</feature>
<protein>
    <recommendedName>
        <fullName evidence="2">beta-fructofuranosidase</fullName>
        <ecNumber evidence="2">3.2.1.26</ecNumber>
    </recommendedName>
</protein>
<evidence type="ECO:0000256" key="5">
    <source>
        <dbReference type="ARBA" id="ARBA00022801"/>
    </source>
</evidence>